<reference evidence="6" key="1">
    <citation type="submission" date="2014-02" db="EMBL/GenBank/DDBJ databases">
        <title>Expanding our view of genomic diversity in Candidatus Accumulibacter clades.</title>
        <authorList>
            <person name="Skennerton C.T."/>
            <person name="Barr J.J."/>
            <person name="Slater F.R."/>
            <person name="Bond P.L."/>
            <person name="Tyson G.W."/>
        </authorList>
    </citation>
    <scope>NUCLEOTIDE SEQUENCE [LARGE SCALE GENOMIC DNA]</scope>
</reference>
<dbReference type="Pfam" id="PF07724">
    <property type="entry name" value="AAA_2"/>
    <property type="match status" value="1"/>
</dbReference>
<dbReference type="SMART" id="SM01086">
    <property type="entry name" value="ClpB_D2-small"/>
    <property type="match status" value="1"/>
</dbReference>
<dbReference type="Gene3D" id="3.40.50.300">
    <property type="entry name" value="P-loop containing nucleotide triphosphate hydrolases"/>
    <property type="match status" value="1"/>
</dbReference>
<evidence type="ECO:0000256" key="1">
    <source>
        <dbReference type="ARBA" id="ARBA00022741"/>
    </source>
</evidence>
<dbReference type="Gene3D" id="1.10.8.60">
    <property type="match status" value="1"/>
</dbReference>
<evidence type="ECO:0000259" key="5">
    <source>
        <dbReference type="SMART" id="SM01086"/>
    </source>
</evidence>
<dbReference type="EMBL" id="JEMY01000056">
    <property type="protein sequence ID" value="EXI85423.1"/>
    <property type="molecule type" value="Genomic_DNA"/>
</dbReference>
<evidence type="ECO:0000313" key="6">
    <source>
        <dbReference type="EMBL" id="EXI85423.1"/>
    </source>
</evidence>
<keyword evidence="1" id="KW-0547">Nucleotide-binding</keyword>
<feature type="domain" description="Clp ATPase C-terminal" evidence="5">
    <location>
        <begin position="239"/>
        <end position="331"/>
    </location>
</feature>
<keyword evidence="7" id="KW-1185">Reference proteome</keyword>
<comment type="caution">
    <text evidence="6">The sequence shown here is derived from an EMBL/GenBank/DDBJ whole genome shotgun (WGS) entry which is preliminary data.</text>
</comment>
<dbReference type="eggNOG" id="COG1219">
    <property type="taxonomic scope" value="Bacteria"/>
</dbReference>
<dbReference type="GO" id="GO:0051603">
    <property type="term" value="P:proteolysis involved in protein catabolic process"/>
    <property type="evidence" value="ECO:0007669"/>
    <property type="project" value="TreeGrafter"/>
</dbReference>
<dbReference type="PRINTS" id="PR00819">
    <property type="entry name" value="CBXCFQXSUPER"/>
</dbReference>
<keyword evidence="6" id="KW-0645">Protease</keyword>
<dbReference type="GO" id="GO:0016887">
    <property type="term" value="F:ATP hydrolysis activity"/>
    <property type="evidence" value="ECO:0007669"/>
    <property type="project" value="InterPro"/>
</dbReference>
<evidence type="ECO:0000256" key="2">
    <source>
        <dbReference type="ARBA" id="ARBA00022840"/>
    </source>
</evidence>
<dbReference type="InterPro" id="IPR000641">
    <property type="entry name" value="CbxX/CfxQ"/>
</dbReference>
<dbReference type="GO" id="GO:0005524">
    <property type="term" value="F:ATP binding"/>
    <property type="evidence" value="ECO:0007669"/>
    <property type="project" value="UniProtKB-KW"/>
</dbReference>
<organism evidence="6 7">
    <name type="scientific">Accumulibacter regalis</name>
    <dbReference type="NCBI Taxonomy" id="522306"/>
    <lineage>
        <taxon>Bacteria</taxon>
        <taxon>Pseudomonadati</taxon>
        <taxon>Pseudomonadota</taxon>
        <taxon>Betaproteobacteria</taxon>
        <taxon>Candidatus Accumulibacter</taxon>
    </lineage>
</organism>
<dbReference type="PATRIC" id="fig|1454004.3.peg.3648"/>
<name>A0A011NRS8_ACCRE</name>
<dbReference type="Proteomes" id="UP000022141">
    <property type="component" value="Unassembled WGS sequence"/>
</dbReference>
<sequence length="333" mass="36786">MLARETTPSAIVKYLDQYVIGQEDAKKVLAVAVYSHYRKIATFAHDKGAIAKSNVLLVGPSGTGKTLLCDTLSRLLKVPFVTADATSLAQTKYVNEEIEAILQRLLDRADGNIENAQRGIVFIDEIDKLKATNAQSGAISGESVQHALLKIMEGSPVKLKDNQYLDTSNVLFICGGAFVGIESIMAKTHGFGFIATSADDNQNILDRLNKRVKPTDLFEFGLIPEFTGRLPVIANLHQLSKAMLVRIMSVPKNSIYRQYIEIFRGEGVDLRIGPKVFEQIAEIAIEYKTGARSLRGIFEELITPILYVVPDHPEIARVEIASLFEDPRLVGRK</sequence>
<dbReference type="InterPro" id="IPR027417">
    <property type="entry name" value="P-loop_NTPase"/>
</dbReference>
<feature type="domain" description="AAA+ ATPase" evidence="4">
    <location>
        <begin position="51"/>
        <end position="224"/>
    </location>
</feature>
<dbReference type="Pfam" id="PF10431">
    <property type="entry name" value="ClpB_D2-small"/>
    <property type="match status" value="1"/>
</dbReference>
<evidence type="ECO:0000256" key="3">
    <source>
        <dbReference type="ARBA" id="ARBA00023186"/>
    </source>
</evidence>
<dbReference type="GO" id="GO:0008233">
    <property type="term" value="F:peptidase activity"/>
    <property type="evidence" value="ECO:0007669"/>
    <property type="project" value="UniProtKB-KW"/>
</dbReference>
<dbReference type="PANTHER" id="PTHR48102">
    <property type="entry name" value="ATP-DEPENDENT CLP PROTEASE ATP-BINDING SUBUNIT CLPX-LIKE, MITOCHONDRIAL-RELATED"/>
    <property type="match status" value="1"/>
</dbReference>
<keyword evidence="6" id="KW-0378">Hydrolase</keyword>
<dbReference type="InterPro" id="IPR050052">
    <property type="entry name" value="ATP-dep_Clp_protease_ClpX"/>
</dbReference>
<proteinExistence type="predicted"/>
<keyword evidence="3" id="KW-0143">Chaperone</keyword>
<dbReference type="AlphaFoldDB" id="A0A011NRS8"/>
<dbReference type="NCBIfam" id="NF003745">
    <property type="entry name" value="PRK05342.1"/>
    <property type="match status" value="1"/>
</dbReference>
<dbReference type="SUPFAM" id="SSF52540">
    <property type="entry name" value="P-loop containing nucleoside triphosphate hydrolases"/>
    <property type="match status" value="1"/>
</dbReference>
<dbReference type="SMART" id="SM00382">
    <property type="entry name" value="AAA"/>
    <property type="match status" value="1"/>
</dbReference>
<dbReference type="InterPro" id="IPR003959">
    <property type="entry name" value="ATPase_AAA_core"/>
</dbReference>
<dbReference type="InterPro" id="IPR019489">
    <property type="entry name" value="Clp_ATPase_C"/>
</dbReference>
<evidence type="ECO:0000259" key="4">
    <source>
        <dbReference type="SMART" id="SM00382"/>
    </source>
</evidence>
<dbReference type="PANTHER" id="PTHR48102:SF7">
    <property type="entry name" value="ATP-DEPENDENT CLP PROTEASE ATP-BINDING SUBUNIT CLPX-LIKE, MITOCHONDRIAL"/>
    <property type="match status" value="1"/>
</dbReference>
<evidence type="ECO:0000313" key="7">
    <source>
        <dbReference type="Proteomes" id="UP000022141"/>
    </source>
</evidence>
<protein>
    <submittedName>
        <fullName evidence="6">ATP-dependent Clp protease ATP-binding subunit ClpX</fullName>
    </submittedName>
</protein>
<dbReference type="STRING" id="1454004.AW11_03546"/>
<keyword evidence="2 6" id="KW-0067">ATP-binding</keyword>
<accession>A0A011NRS8</accession>
<gene>
    <name evidence="6" type="primary">clpX_2</name>
    <name evidence="6" type="ORF">AW11_03546</name>
</gene>
<dbReference type="InterPro" id="IPR003593">
    <property type="entry name" value="AAA+_ATPase"/>
</dbReference>